<keyword evidence="4" id="KW-0503">Monooxygenase</keyword>
<sequence>MNQRKVIIVGAGIGGLVLAHSLHQKRISFEIYDRFPAHLTNSDGWAITLHSALAHLRNLLPGAQAALERISVCAGSGHSDQFAFYQGSPGKILSCGTTDTLDFVRANRHRLLEWLGHGVNINWGCTYLRHEIDNDTGRVTVIFTNGTSTQGHVLVGCDGLDSRVRNMLYYPIPAPLSTLPTRCIGGSVILDPTQYARQSTLSRSLYITYAQDCRLLVGLNTYAQGMAFAEYHWLLCFPADADSEIWERGATSERQLAFARNAVQGMEYDLCEVIYLTKPEKMFTPFLVRDRVPEILPDGAGPVTLIGDAAHPMSFFKGDGGNAAVEDAVRLAEYLHLVGASSSSCERALRLFEEEMVARVAPMVLQARQATSINVQAA</sequence>
<feature type="domain" description="FAD-binding" evidence="5">
    <location>
        <begin position="5"/>
        <end position="338"/>
    </location>
</feature>
<keyword evidence="3" id="KW-0560">Oxidoreductase</keyword>
<evidence type="ECO:0000256" key="4">
    <source>
        <dbReference type="ARBA" id="ARBA00023033"/>
    </source>
</evidence>
<reference evidence="6 7" key="1">
    <citation type="journal article" date="2016" name="Mol. Biol. Evol.">
        <title>Comparative Genomics of Early-Diverging Mushroom-Forming Fungi Provides Insights into the Origins of Lignocellulose Decay Capabilities.</title>
        <authorList>
            <person name="Nagy L.G."/>
            <person name="Riley R."/>
            <person name="Tritt A."/>
            <person name="Adam C."/>
            <person name="Daum C."/>
            <person name="Floudas D."/>
            <person name="Sun H."/>
            <person name="Yadav J.S."/>
            <person name="Pangilinan J."/>
            <person name="Larsson K.H."/>
            <person name="Matsuura K."/>
            <person name="Barry K."/>
            <person name="Labutti K."/>
            <person name="Kuo R."/>
            <person name="Ohm R.A."/>
            <person name="Bhattacharya S.S."/>
            <person name="Shirouzu T."/>
            <person name="Yoshinaga Y."/>
            <person name="Martin F.M."/>
            <person name="Grigoriev I.V."/>
            <person name="Hibbett D.S."/>
        </authorList>
    </citation>
    <scope>NUCLEOTIDE SEQUENCE [LARGE SCALE GENOMIC DNA]</scope>
    <source>
        <strain evidence="6 7">CBS 109695</strain>
    </source>
</reference>
<gene>
    <name evidence="6" type="ORF">FIBSPDRAFT_852695</name>
</gene>
<keyword evidence="2" id="KW-0274">FAD</keyword>
<evidence type="ECO:0000256" key="2">
    <source>
        <dbReference type="ARBA" id="ARBA00022827"/>
    </source>
</evidence>
<dbReference type="EMBL" id="KV417503">
    <property type="protein sequence ID" value="KZP28541.1"/>
    <property type="molecule type" value="Genomic_DNA"/>
</dbReference>
<name>A0A166RQP3_9AGAM</name>
<proteinExistence type="predicted"/>
<dbReference type="PANTHER" id="PTHR47178">
    <property type="entry name" value="MONOOXYGENASE, FAD-BINDING"/>
    <property type="match status" value="1"/>
</dbReference>
<keyword evidence="7" id="KW-1185">Reference proteome</keyword>
<dbReference type="AlphaFoldDB" id="A0A166RQP3"/>
<dbReference type="InterPro" id="IPR036188">
    <property type="entry name" value="FAD/NAD-bd_sf"/>
</dbReference>
<evidence type="ECO:0000313" key="6">
    <source>
        <dbReference type="EMBL" id="KZP28541.1"/>
    </source>
</evidence>
<dbReference type="Gene3D" id="3.50.50.60">
    <property type="entry name" value="FAD/NAD(P)-binding domain"/>
    <property type="match status" value="1"/>
</dbReference>
<evidence type="ECO:0000259" key="5">
    <source>
        <dbReference type="Pfam" id="PF01494"/>
    </source>
</evidence>
<evidence type="ECO:0000256" key="1">
    <source>
        <dbReference type="ARBA" id="ARBA00022630"/>
    </source>
</evidence>
<dbReference type="GO" id="GO:0071949">
    <property type="term" value="F:FAD binding"/>
    <property type="evidence" value="ECO:0007669"/>
    <property type="project" value="InterPro"/>
</dbReference>
<dbReference type="Pfam" id="PF01494">
    <property type="entry name" value="FAD_binding_3"/>
    <property type="match status" value="1"/>
</dbReference>
<evidence type="ECO:0000313" key="7">
    <source>
        <dbReference type="Proteomes" id="UP000076532"/>
    </source>
</evidence>
<dbReference type="SUPFAM" id="SSF51905">
    <property type="entry name" value="FAD/NAD(P)-binding domain"/>
    <property type="match status" value="1"/>
</dbReference>
<dbReference type="OrthoDB" id="47494at2759"/>
<dbReference type="GO" id="GO:0004497">
    <property type="term" value="F:monooxygenase activity"/>
    <property type="evidence" value="ECO:0007669"/>
    <property type="project" value="UniProtKB-KW"/>
</dbReference>
<organism evidence="6 7">
    <name type="scientific">Athelia psychrophila</name>
    <dbReference type="NCBI Taxonomy" id="1759441"/>
    <lineage>
        <taxon>Eukaryota</taxon>
        <taxon>Fungi</taxon>
        <taxon>Dikarya</taxon>
        <taxon>Basidiomycota</taxon>
        <taxon>Agaricomycotina</taxon>
        <taxon>Agaricomycetes</taxon>
        <taxon>Agaricomycetidae</taxon>
        <taxon>Atheliales</taxon>
        <taxon>Atheliaceae</taxon>
        <taxon>Athelia</taxon>
    </lineage>
</organism>
<dbReference type="STRING" id="436010.A0A166RQP3"/>
<accession>A0A166RQP3</accession>
<protein>
    <submittedName>
        <fullName evidence="6">FAD/NAD(P)-binding domain-containing protein</fullName>
    </submittedName>
</protein>
<keyword evidence="1" id="KW-0285">Flavoprotein</keyword>
<dbReference type="PRINTS" id="PR00420">
    <property type="entry name" value="RNGMNOXGNASE"/>
</dbReference>
<dbReference type="Proteomes" id="UP000076532">
    <property type="component" value="Unassembled WGS sequence"/>
</dbReference>
<evidence type="ECO:0000256" key="3">
    <source>
        <dbReference type="ARBA" id="ARBA00023002"/>
    </source>
</evidence>
<dbReference type="PANTHER" id="PTHR47178:SF6">
    <property type="entry name" value="FAD-BINDING DOMAIN-CONTAINING PROTEIN"/>
    <property type="match status" value="1"/>
</dbReference>
<dbReference type="InterPro" id="IPR002938">
    <property type="entry name" value="FAD-bd"/>
</dbReference>